<protein>
    <submittedName>
        <fullName evidence="2">Protein-disulfide isomerase</fullName>
    </submittedName>
</protein>
<sequence>MTTPATAHDTVLHYIHDPLCGWCYGAAPLVAAARAVLPVQAHGGGMMAGRNRRRVDAQLRDYVMPHDHRIAQMTGQAFGEDYFNGLLKDTDAVFDSAPPIAAVLAVQSIQGETAGLDMLAAIQRAHYQQGRRISEVSTLTELAQALGVDAATFVAELQRVEQEELDDHIAASRELLNYVGGRGFPTFILQRGDTLEVLDTGRWLGQPEQWAAYLRDETGTTSTTLPAQESTPLQCDVQTGRCD</sequence>
<feature type="compositionally biased region" description="Polar residues" evidence="1">
    <location>
        <begin position="220"/>
        <end position="237"/>
    </location>
</feature>
<organism evidence="2 3">
    <name type="scientific">Herbaspirillum frisingense GSF30</name>
    <dbReference type="NCBI Taxonomy" id="864073"/>
    <lineage>
        <taxon>Bacteria</taxon>
        <taxon>Pseudomonadati</taxon>
        <taxon>Pseudomonadota</taxon>
        <taxon>Betaproteobacteria</taxon>
        <taxon>Burkholderiales</taxon>
        <taxon>Oxalobacteraceae</taxon>
        <taxon>Herbaspirillum</taxon>
    </lineage>
</organism>
<comment type="caution">
    <text evidence="2">The sequence shown here is derived from an EMBL/GenBank/DDBJ whole genome shotgun (WGS) entry which is preliminary data.</text>
</comment>
<dbReference type="SUPFAM" id="SSF52833">
    <property type="entry name" value="Thioredoxin-like"/>
    <property type="match status" value="1"/>
</dbReference>
<dbReference type="InterPro" id="IPR036249">
    <property type="entry name" value="Thioredoxin-like_sf"/>
</dbReference>
<dbReference type="EMBL" id="AEEC02000001">
    <property type="protein sequence ID" value="EOA06672.1"/>
    <property type="molecule type" value="Genomic_DNA"/>
</dbReference>
<dbReference type="PANTHER" id="PTHR13887:SF51">
    <property type="entry name" value="DSBA FAMILY PROTEIN"/>
    <property type="match status" value="1"/>
</dbReference>
<evidence type="ECO:0000256" key="1">
    <source>
        <dbReference type="SAM" id="MobiDB-lite"/>
    </source>
</evidence>
<name>A0AAI9IIF5_9BURK</name>
<accession>A0AAI9IIF5</accession>
<proteinExistence type="predicted"/>
<dbReference type="PANTHER" id="PTHR13887">
    <property type="entry name" value="GLUTATHIONE S-TRANSFERASE KAPPA"/>
    <property type="match status" value="1"/>
</dbReference>
<dbReference type="Proteomes" id="UP000006772">
    <property type="component" value="Unassembled WGS sequence"/>
</dbReference>
<gene>
    <name evidence="2" type="ORF">HFRIS_000125</name>
</gene>
<dbReference type="Gene3D" id="3.40.30.10">
    <property type="entry name" value="Glutaredoxin"/>
    <property type="match status" value="1"/>
</dbReference>
<evidence type="ECO:0000313" key="2">
    <source>
        <dbReference type="EMBL" id="EOA06672.1"/>
    </source>
</evidence>
<dbReference type="GO" id="GO:0016853">
    <property type="term" value="F:isomerase activity"/>
    <property type="evidence" value="ECO:0007669"/>
    <property type="project" value="UniProtKB-KW"/>
</dbReference>
<dbReference type="RefSeq" id="WP_006461140.1">
    <property type="nucleotide sequence ID" value="NZ_AEEC02000001.1"/>
</dbReference>
<keyword evidence="2" id="KW-0413">Isomerase</keyword>
<dbReference type="AlphaFoldDB" id="A0AAI9IIF5"/>
<feature type="region of interest" description="Disordered" evidence="1">
    <location>
        <begin position="220"/>
        <end position="243"/>
    </location>
</feature>
<evidence type="ECO:0000313" key="3">
    <source>
        <dbReference type="Proteomes" id="UP000006772"/>
    </source>
</evidence>
<dbReference type="CDD" id="cd03025">
    <property type="entry name" value="DsbA_FrnE_like"/>
    <property type="match status" value="1"/>
</dbReference>
<reference evidence="2 3" key="1">
    <citation type="journal article" date="2013" name="Front. Microbiol.">
        <title>The genome of the endophytic bacterium H. frisingense GSF30(T) identifies diverse strategies in the Herbaspirillum genus to interact with plants.</title>
        <authorList>
            <person name="Straub D."/>
            <person name="Rothballer M."/>
            <person name="Hartmann A."/>
            <person name="Ludewig U."/>
        </authorList>
    </citation>
    <scope>NUCLEOTIDE SEQUENCE [LARGE SCALE GENOMIC DNA]</scope>
    <source>
        <strain evidence="2 3">GSF30</strain>
    </source>
</reference>